<feature type="region of interest" description="Disordered" evidence="7">
    <location>
        <begin position="423"/>
        <end position="494"/>
    </location>
</feature>
<evidence type="ECO:0000259" key="8">
    <source>
        <dbReference type="PROSITE" id="PS51203"/>
    </source>
</evidence>
<feature type="compositionally biased region" description="Basic and acidic residues" evidence="7">
    <location>
        <begin position="423"/>
        <end position="432"/>
    </location>
</feature>
<keyword evidence="5" id="KW-0963">Cytoplasm</keyword>
<dbReference type="InterPro" id="IPR008978">
    <property type="entry name" value="HSP20-like_chaperone"/>
</dbReference>
<evidence type="ECO:0000256" key="2">
    <source>
        <dbReference type="ARBA" id="ARBA00004642"/>
    </source>
</evidence>
<proteinExistence type="inferred from homology"/>
<feature type="compositionally biased region" description="Low complexity" evidence="7">
    <location>
        <begin position="433"/>
        <end position="452"/>
    </location>
</feature>
<dbReference type="Pfam" id="PF21413">
    <property type="entry name" value="SHQ1-like_CS"/>
    <property type="match status" value="1"/>
</dbReference>
<dbReference type="InterPro" id="IPR007009">
    <property type="entry name" value="Shq1_C"/>
</dbReference>
<dbReference type="FunFam" id="2.60.40.790:FF:000022">
    <property type="entry name" value="Protein SHQ1 homolog"/>
    <property type="match status" value="1"/>
</dbReference>
<protein>
    <recommendedName>
        <fullName evidence="4">Protein SHQ1 homolog</fullName>
    </recommendedName>
</protein>
<reference evidence="9 10" key="2">
    <citation type="journal article" date="2023" name="Mol. Biol. Evol.">
        <title>Genomics of Secondarily Temperate Adaptation in the Only Non-Antarctic Icefish.</title>
        <authorList>
            <person name="Rivera-Colon A.G."/>
            <person name="Rayamajhi N."/>
            <person name="Minhas B.F."/>
            <person name="Madrigal G."/>
            <person name="Bilyk K.T."/>
            <person name="Yoon V."/>
            <person name="Hune M."/>
            <person name="Gregory S."/>
            <person name="Cheng C.H.C."/>
            <person name="Catchen J.M."/>
        </authorList>
    </citation>
    <scope>NUCLEOTIDE SEQUENCE [LARGE SCALE GENOMIC DNA]</scope>
    <source>
        <strain evidence="9">JMC-PN-2008</strain>
    </source>
</reference>
<accession>A0AAN7XZR1</accession>
<evidence type="ECO:0000256" key="5">
    <source>
        <dbReference type="ARBA" id="ARBA00022490"/>
    </source>
</evidence>
<dbReference type="AlphaFoldDB" id="A0AAN7XZR1"/>
<dbReference type="PANTHER" id="PTHR12967:SF0">
    <property type="entry name" value="PROTEIN SHQ1 HOMOLOG"/>
    <property type="match status" value="1"/>
</dbReference>
<evidence type="ECO:0000256" key="4">
    <source>
        <dbReference type="ARBA" id="ARBA00013750"/>
    </source>
</evidence>
<comment type="similarity">
    <text evidence="3">Belongs to the SHQ1 family.</text>
</comment>
<feature type="region of interest" description="Disordered" evidence="7">
    <location>
        <begin position="531"/>
        <end position="553"/>
    </location>
</feature>
<dbReference type="Pfam" id="PF04925">
    <property type="entry name" value="SHQ1"/>
    <property type="match status" value="1"/>
</dbReference>
<name>A0AAN7XZR1_ELEMC</name>
<dbReference type="SUPFAM" id="SSF49764">
    <property type="entry name" value="HSP20-like chaperones"/>
    <property type="match status" value="1"/>
</dbReference>
<dbReference type="InterPro" id="IPR039742">
    <property type="entry name" value="Shq1"/>
</dbReference>
<dbReference type="EMBL" id="JAUZQC010000004">
    <property type="protein sequence ID" value="KAK5873033.1"/>
    <property type="molecule type" value="Genomic_DNA"/>
</dbReference>
<feature type="domain" description="CS" evidence="8">
    <location>
        <begin position="1"/>
        <end position="89"/>
    </location>
</feature>
<dbReference type="InterPro" id="IPR007052">
    <property type="entry name" value="CS_dom"/>
</dbReference>
<feature type="compositionally biased region" description="Gly residues" evidence="7">
    <location>
        <begin position="463"/>
        <end position="472"/>
    </location>
</feature>
<dbReference type="Proteomes" id="UP001346869">
    <property type="component" value="Unassembled WGS sequence"/>
</dbReference>
<dbReference type="GO" id="GO:0051082">
    <property type="term" value="F:unfolded protein binding"/>
    <property type="evidence" value="ECO:0007669"/>
    <property type="project" value="TreeGrafter"/>
</dbReference>
<dbReference type="GO" id="GO:0005654">
    <property type="term" value="C:nucleoplasm"/>
    <property type="evidence" value="ECO:0007669"/>
    <property type="project" value="UniProtKB-SubCell"/>
</dbReference>
<dbReference type="PROSITE" id="PS51203">
    <property type="entry name" value="CS"/>
    <property type="match status" value="1"/>
</dbReference>
<dbReference type="InterPro" id="IPR048696">
    <property type="entry name" value="SHQ1-like_CS"/>
</dbReference>
<dbReference type="GO" id="GO:0005829">
    <property type="term" value="C:cytosol"/>
    <property type="evidence" value="ECO:0007669"/>
    <property type="project" value="UniProtKB-SubCell"/>
</dbReference>
<organism evidence="9 10">
    <name type="scientific">Eleginops maclovinus</name>
    <name type="common">Patagonian blennie</name>
    <name type="synonym">Eleginus maclovinus</name>
    <dbReference type="NCBI Taxonomy" id="56733"/>
    <lineage>
        <taxon>Eukaryota</taxon>
        <taxon>Metazoa</taxon>
        <taxon>Chordata</taxon>
        <taxon>Craniata</taxon>
        <taxon>Vertebrata</taxon>
        <taxon>Euteleostomi</taxon>
        <taxon>Actinopterygii</taxon>
        <taxon>Neopterygii</taxon>
        <taxon>Teleostei</taxon>
        <taxon>Neoteleostei</taxon>
        <taxon>Acanthomorphata</taxon>
        <taxon>Eupercaria</taxon>
        <taxon>Perciformes</taxon>
        <taxon>Notothenioidei</taxon>
        <taxon>Eleginopidae</taxon>
        <taxon>Eleginops</taxon>
    </lineage>
</organism>
<gene>
    <name evidence="9" type="ORF">PBY51_013679</name>
</gene>
<evidence type="ECO:0000256" key="7">
    <source>
        <dbReference type="SAM" id="MobiDB-lite"/>
    </source>
</evidence>
<dbReference type="GO" id="GO:0000493">
    <property type="term" value="P:box H/ACA snoRNP assembly"/>
    <property type="evidence" value="ECO:0007669"/>
    <property type="project" value="InterPro"/>
</dbReference>
<evidence type="ECO:0000256" key="3">
    <source>
        <dbReference type="ARBA" id="ARBA00005607"/>
    </source>
</evidence>
<feature type="compositionally biased region" description="Acidic residues" evidence="7">
    <location>
        <begin position="119"/>
        <end position="131"/>
    </location>
</feature>
<dbReference type="PANTHER" id="PTHR12967">
    <property type="entry name" value="PROTEIN SHQ1 HOMOLOG"/>
    <property type="match status" value="1"/>
</dbReference>
<evidence type="ECO:0000313" key="9">
    <source>
        <dbReference type="EMBL" id="KAK5873033.1"/>
    </source>
</evidence>
<keyword evidence="10" id="KW-1185">Reference proteome</keyword>
<comment type="caution">
    <text evidence="9">The sequence shown here is derived from an EMBL/GenBank/DDBJ whole genome shotgun (WGS) entry which is preliminary data.</text>
</comment>
<reference evidence="9 10" key="1">
    <citation type="journal article" date="2023" name="Genes (Basel)">
        <title>Chromosome-Level Genome Assembly and Circadian Gene Repertoire of the Patagonia Blennie Eleginops maclovinus-The Closest Ancestral Proxy of Antarctic Cryonotothenioids.</title>
        <authorList>
            <person name="Cheng C.C."/>
            <person name="Rivera-Colon A.G."/>
            <person name="Minhas B.F."/>
            <person name="Wilson L."/>
            <person name="Rayamajhi N."/>
            <person name="Vargas-Chacoff L."/>
            <person name="Catchen J.M."/>
        </authorList>
    </citation>
    <scope>NUCLEOTIDE SEQUENCE [LARGE SCALE GENOMIC DNA]</scope>
    <source>
        <strain evidence="9">JMC-PN-2008</strain>
    </source>
</reference>
<feature type="compositionally biased region" description="Polar residues" evidence="7">
    <location>
        <begin position="533"/>
        <end position="544"/>
    </location>
</feature>
<feature type="region of interest" description="Disordered" evidence="7">
    <location>
        <begin position="111"/>
        <end position="131"/>
    </location>
</feature>
<evidence type="ECO:0000313" key="10">
    <source>
        <dbReference type="Proteomes" id="UP001346869"/>
    </source>
</evidence>
<feature type="compositionally biased region" description="Acidic residues" evidence="7">
    <location>
        <begin position="453"/>
        <end position="462"/>
    </location>
</feature>
<comment type="subcellular location">
    <subcellularLocation>
        <location evidence="1">Cytoplasm</location>
        <location evidence="1">Cytosol</location>
    </subcellularLocation>
    <subcellularLocation>
        <location evidence="2">Nucleus</location>
        <location evidence="2">Nucleoplasm</location>
    </subcellularLocation>
</comment>
<dbReference type="Gene3D" id="2.60.40.790">
    <property type="match status" value="1"/>
</dbReference>
<evidence type="ECO:0000256" key="1">
    <source>
        <dbReference type="ARBA" id="ARBA00004514"/>
    </source>
</evidence>
<evidence type="ECO:0000256" key="6">
    <source>
        <dbReference type="ARBA" id="ARBA00023242"/>
    </source>
</evidence>
<keyword evidence="6" id="KW-0539">Nucleus</keyword>
<sequence length="580" mass="64552">MITPAFDLSQDPEYLILSIRVPYTRTSEFDLFIEGTDFKFYAKPYFLRLSLPGRVVEDGREKAKFDIDKGLFTVWVPKETTGEHFEGLQMLTSLLAPKGARSAKPLIEDVSTGCSEGAGEADEEEDEEDFDWQVEQEVYKEKSEEELGALQQYGFGNQRSGVFARLQEELTDVIDVKNPEGATAAERRRGRQDVEASDFSPDHYLADLFEDEEIKRLLKFSPWWAKLSPSTEQEKEAAVSFTDGEKEQLRKFTNRSYLLDKTSRNQVWLSLVDILLAYSYEVRSTEGEHNVESPWTIRKLSGTLCWLETYSSLQDVLVSFGRRVLCYPLYRHFSMVSAAVRDTTKILLAGKAGVLKCLLDIHKVFRENDPAYILNDLYVTDYCTWIQRVKSKKMSALAATLQKASLQKKDLELELEELEEAAKMVAEEESHSDSSSSSSDSSSSSSSSSSSDSSDESEESEAEGGGGGGGGEMSKDNPPQSQHIPAATPLPQHSTLLSAEDKVNALPSASEGSRQLIQELGERVTEELKISEDSTACSRANGNGATKPEATSARSISGILLEPSPRRNPLLIVQTQEDLK</sequence>